<accession>F4BJ34</accession>
<reference evidence="2" key="1">
    <citation type="journal article" date="2011" name="Appl. Environ. Microbiol.">
        <title>Common ancestry and novel genetic traits of Francisella novicida-like isolates from North America and Australia as revealed by comparative genomic analyses.</title>
        <authorList>
            <person name="Siddaramappa S."/>
            <person name="Challacombe J.F."/>
            <person name="Petersen J.M."/>
            <person name="Pillai S."/>
            <person name="Hogg G."/>
            <person name="Kuske C.R."/>
        </authorList>
    </citation>
    <scope>NUCLEOTIDE SEQUENCE [LARGE SCALE GENOMIC DNA]</scope>
    <source>
        <strain evidence="2">3523</strain>
    </source>
</reference>
<protein>
    <submittedName>
        <fullName evidence="1">Uncharacterized protein</fullName>
    </submittedName>
</protein>
<sequence>MNNAKNKEPISGEMMMLSCPIITPIIRDPDIPPNTKVLYFILPTK</sequence>
<dbReference type="EMBL" id="CP002558">
    <property type="protein sequence ID" value="AEB28178.1"/>
    <property type="molecule type" value="Genomic_DNA"/>
</dbReference>
<evidence type="ECO:0000313" key="1">
    <source>
        <dbReference type="EMBL" id="AEB28178.1"/>
    </source>
</evidence>
<proteinExistence type="predicted"/>
<organism evidence="1 2">
    <name type="scientific">Francisella hispaniensis</name>
    <dbReference type="NCBI Taxonomy" id="622488"/>
    <lineage>
        <taxon>Bacteria</taxon>
        <taxon>Pseudomonadati</taxon>
        <taxon>Pseudomonadota</taxon>
        <taxon>Gammaproteobacteria</taxon>
        <taxon>Thiotrichales</taxon>
        <taxon>Francisellaceae</taxon>
        <taxon>Francisella</taxon>
    </lineage>
</organism>
<name>F4BJ34_9GAMM</name>
<dbReference type="KEGG" id="fcn:FN3523_0321"/>
<dbReference type="Proteomes" id="UP000008303">
    <property type="component" value="Chromosome"/>
</dbReference>
<dbReference type="AlphaFoldDB" id="F4BJ34"/>
<evidence type="ECO:0000313" key="2">
    <source>
        <dbReference type="Proteomes" id="UP000008303"/>
    </source>
</evidence>
<gene>
    <name evidence="1" type="ordered locus">FN3523_0321</name>
</gene>
<dbReference type="HOGENOM" id="CLU_3233976_0_0_6"/>